<sequence>MRPFAVQSAVRNTPPAFHLNLTPIRTNENTMQRRNILKALSAVVATAAFVTSFSAHADDKVIKVGTISGPDAQIWAVVQKVAQREGLNVKVIEFNDYVQPNAALDAGDLDANSFQHQPYLDSQVKQRGYKIVSAGLTYISPLGIYSKKIKSLKDLPQGAKVAVPNDPSNENRALLLLQAQGVLKLKAGAGTNGNSATPLDVADNPKKVKLVELDAAQLPRSLSDVDAAAINTNYALAGGLQPTRDAIALEDIHSPYANLIAVRTQDKDKPWVKKLVAAYQSEDVRQFIKTQFKGSVVPSF</sequence>
<evidence type="ECO:0000313" key="7">
    <source>
        <dbReference type="EMBL" id="SIO63807.1"/>
    </source>
</evidence>
<evidence type="ECO:0000256" key="4">
    <source>
        <dbReference type="ARBA" id="ARBA00023139"/>
    </source>
</evidence>
<dbReference type="GO" id="GO:0016020">
    <property type="term" value="C:membrane"/>
    <property type="evidence" value="ECO:0007669"/>
    <property type="project" value="UniProtKB-SubCell"/>
</dbReference>
<keyword evidence="5 6" id="KW-0449">Lipoprotein</keyword>
<dbReference type="PIRSF" id="PIRSF002854">
    <property type="entry name" value="MetQ"/>
    <property type="match status" value="1"/>
</dbReference>
<proteinExistence type="inferred from homology"/>
<dbReference type="AlphaFoldDB" id="A0A1N6L559"/>
<keyword evidence="4" id="KW-0564">Palmitate</keyword>
<comment type="subcellular location">
    <subcellularLocation>
        <location evidence="1">Membrane</location>
        <topology evidence="1">Lipid-anchor</topology>
    </subcellularLocation>
</comment>
<dbReference type="PANTHER" id="PTHR30429:SF1">
    <property type="entry name" value="D-METHIONINE-BINDING LIPOPROTEIN METQ-RELATED"/>
    <property type="match status" value="1"/>
</dbReference>
<dbReference type="EMBL" id="FSRU01000002">
    <property type="protein sequence ID" value="SIO63807.1"/>
    <property type="molecule type" value="Genomic_DNA"/>
</dbReference>
<name>A0A1N6L559_9BURK</name>
<dbReference type="Pfam" id="PF03180">
    <property type="entry name" value="Lipoprotein_9"/>
    <property type="match status" value="1"/>
</dbReference>
<keyword evidence="8" id="KW-1185">Reference proteome</keyword>
<dbReference type="PANTHER" id="PTHR30429">
    <property type="entry name" value="D-METHIONINE-BINDING LIPOPROTEIN METQ"/>
    <property type="match status" value="1"/>
</dbReference>
<protein>
    <recommendedName>
        <fullName evidence="6">Lipoprotein</fullName>
    </recommendedName>
</protein>
<evidence type="ECO:0000256" key="6">
    <source>
        <dbReference type="PIRNR" id="PIRNR002854"/>
    </source>
</evidence>
<evidence type="ECO:0000313" key="8">
    <source>
        <dbReference type="Proteomes" id="UP000185151"/>
    </source>
</evidence>
<dbReference type="SUPFAM" id="SSF53850">
    <property type="entry name" value="Periplasmic binding protein-like II"/>
    <property type="match status" value="1"/>
</dbReference>
<reference evidence="7 8" key="1">
    <citation type="submission" date="2016-11" db="EMBL/GenBank/DDBJ databases">
        <authorList>
            <person name="Jaros S."/>
            <person name="Januszkiewicz K."/>
            <person name="Wedrychowicz H."/>
        </authorList>
    </citation>
    <scope>NUCLEOTIDE SEQUENCE [LARGE SCALE GENOMIC DNA]</scope>
    <source>
        <strain evidence="7 8">GAS95</strain>
    </source>
</reference>
<keyword evidence="3" id="KW-0472">Membrane</keyword>
<dbReference type="Gene3D" id="3.40.190.10">
    <property type="entry name" value="Periplasmic binding protein-like II"/>
    <property type="match status" value="2"/>
</dbReference>
<gene>
    <name evidence="7" type="ORF">SAMN05444165_5992</name>
</gene>
<evidence type="ECO:0000256" key="2">
    <source>
        <dbReference type="ARBA" id="ARBA00022729"/>
    </source>
</evidence>
<evidence type="ECO:0000256" key="3">
    <source>
        <dbReference type="ARBA" id="ARBA00023136"/>
    </source>
</evidence>
<keyword evidence="2" id="KW-0732">Signal</keyword>
<dbReference type="NCBIfam" id="TIGR00363">
    <property type="entry name" value="MetQ/NlpA family lipoprotein"/>
    <property type="match status" value="1"/>
</dbReference>
<evidence type="ECO:0000256" key="5">
    <source>
        <dbReference type="ARBA" id="ARBA00023288"/>
    </source>
</evidence>
<dbReference type="CDD" id="cd13598">
    <property type="entry name" value="PBP2_lipoprotein_IlpA_like"/>
    <property type="match status" value="1"/>
</dbReference>
<comment type="similarity">
    <text evidence="6">Belongs to the nlpA lipoprotein family.</text>
</comment>
<dbReference type="Proteomes" id="UP000185151">
    <property type="component" value="Unassembled WGS sequence"/>
</dbReference>
<accession>A0A1N6L559</accession>
<evidence type="ECO:0000256" key="1">
    <source>
        <dbReference type="ARBA" id="ARBA00004635"/>
    </source>
</evidence>
<dbReference type="InterPro" id="IPR004872">
    <property type="entry name" value="Lipoprotein_NlpA"/>
</dbReference>
<organism evidence="7 8">
    <name type="scientific">Paraburkholderia phenazinium</name>
    <dbReference type="NCBI Taxonomy" id="60549"/>
    <lineage>
        <taxon>Bacteria</taxon>
        <taxon>Pseudomonadati</taxon>
        <taxon>Pseudomonadota</taxon>
        <taxon>Betaproteobacteria</taxon>
        <taxon>Burkholderiales</taxon>
        <taxon>Burkholderiaceae</taxon>
        <taxon>Paraburkholderia</taxon>
    </lineage>
</organism>